<evidence type="ECO:0000256" key="2">
    <source>
        <dbReference type="ARBA" id="ARBA00010992"/>
    </source>
</evidence>
<dbReference type="EMBL" id="QGMH01000059">
    <property type="protein sequence ID" value="TVY26895.1"/>
    <property type="molecule type" value="Genomic_DNA"/>
</dbReference>
<feature type="transmembrane region" description="Helical" evidence="6">
    <location>
        <begin position="114"/>
        <end position="132"/>
    </location>
</feature>
<gene>
    <name evidence="8" type="primary">MAL11_2</name>
    <name evidence="8" type="ORF">LHYA1_G004869</name>
</gene>
<feature type="transmembrane region" description="Helical" evidence="6">
    <location>
        <begin position="138"/>
        <end position="161"/>
    </location>
</feature>
<dbReference type="OrthoDB" id="6612291at2759"/>
<dbReference type="InterPro" id="IPR020846">
    <property type="entry name" value="MFS_dom"/>
</dbReference>
<dbReference type="AlphaFoldDB" id="A0A8H8R3N1"/>
<evidence type="ECO:0000313" key="9">
    <source>
        <dbReference type="Proteomes" id="UP000431533"/>
    </source>
</evidence>
<dbReference type="GO" id="GO:0005351">
    <property type="term" value="F:carbohydrate:proton symporter activity"/>
    <property type="evidence" value="ECO:0007669"/>
    <property type="project" value="TreeGrafter"/>
</dbReference>
<feature type="transmembrane region" description="Helical" evidence="6">
    <location>
        <begin position="360"/>
        <end position="380"/>
    </location>
</feature>
<evidence type="ECO:0000259" key="7">
    <source>
        <dbReference type="PROSITE" id="PS50850"/>
    </source>
</evidence>
<dbReference type="PANTHER" id="PTHR48022">
    <property type="entry name" value="PLASTIDIC GLUCOSE TRANSPORTER 4"/>
    <property type="match status" value="1"/>
</dbReference>
<comment type="caution">
    <text evidence="8">The sequence shown here is derived from an EMBL/GenBank/DDBJ whole genome shotgun (WGS) entry which is preliminary data.</text>
</comment>
<evidence type="ECO:0000256" key="5">
    <source>
        <dbReference type="ARBA" id="ARBA00023136"/>
    </source>
</evidence>
<evidence type="ECO:0000256" key="4">
    <source>
        <dbReference type="ARBA" id="ARBA00022989"/>
    </source>
</evidence>
<comment type="subcellular location">
    <subcellularLocation>
        <location evidence="1">Membrane</location>
        <topology evidence="1">Multi-pass membrane protein</topology>
    </subcellularLocation>
</comment>
<dbReference type="GO" id="GO:0016020">
    <property type="term" value="C:membrane"/>
    <property type="evidence" value="ECO:0007669"/>
    <property type="project" value="UniProtKB-SubCell"/>
</dbReference>
<name>A0A8H8R3N1_9HELO</name>
<keyword evidence="5 6" id="KW-0472">Membrane</keyword>
<feature type="transmembrane region" description="Helical" evidence="6">
    <location>
        <begin position="426"/>
        <end position="449"/>
    </location>
</feature>
<feature type="domain" description="Major facilitator superfamily (MFS) profile" evidence="7">
    <location>
        <begin position="39"/>
        <end position="483"/>
    </location>
</feature>
<dbReference type="InterPro" id="IPR005829">
    <property type="entry name" value="Sugar_transporter_CS"/>
</dbReference>
<feature type="transmembrane region" description="Helical" evidence="6">
    <location>
        <begin position="392"/>
        <end position="414"/>
    </location>
</feature>
<evidence type="ECO:0000256" key="1">
    <source>
        <dbReference type="ARBA" id="ARBA00004141"/>
    </source>
</evidence>
<keyword evidence="4 6" id="KW-1133">Transmembrane helix</keyword>
<evidence type="ECO:0000256" key="6">
    <source>
        <dbReference type="SAM" id="Phobius"/>
    </source>
</evidence>
<dbReference type="FunFam" id="1.20.1250.20:FF:000078">
    <property type="entry name" value="MFS maltose transporter, putative"/>
    <property type="match status" value="1"/>
</dbReference>
<dbReference type="PROSITE" id="PS50850">
    <property type="entry name" value="MFS"/>
    <property type="match status" value="1"/>
</dbReference>
<dbReference type="PANTHER" id="PTHR48022:SF22">
    <property type="entry name" value="MAJOR FACILITATOR SUPERFAMILY (MFS) PROFILE DOMAIN-CONTAINING PROTEIN"/>
    <property type="match status" value="1"/>
</dbReference>
<reference evidence="8 9" key="1">
    <citation type="submission" date="2018-05" db="EMBL/GenBank/DDBJ databases">
        <title>Genome sequencing and assembly of the regulated plant pathogen Lachnellula willkommii and related sister species for the development of diagnostic species identification markers.</title>
        <authorList>
            <person name="Giroux E."/>
            <person name="Bilodeau G."/>
        </authorList>
    </citation>
    <scope>NUCLEOTIDE SEQUENCE [LARGE SCALE GENOMIC DNA]</scope>
    <source>
        <strain evidence="8 9">CBS 185.66</strain>
    </source>
</reference>
<evidence type="ECO:0000256" key="3">
    <source>
        <dbReference type="ARBA" id="ARBA00022692"/>
    </source>
</evidence>
<dbReference type="Gene3D" id="1.20.1250.20">
    <property type="entry name" value="MFS general substrate transporter like domains"/>
    <property type="match status" value="1"/>
</dbReference>
<comment type="similarity">
    <text evidence="2">Belongs to the major facilitator superfamily. Sugar transporter (TC 2.A.1.1) family.</text>
</comment>
<dbReference type="InterPro" id="IPR050360">
    <property type="entry name" value="MFS_Sugar_Transporters"/>
</dbReference>
<evidence type="ECO:0000313" key="8">
    <source>
        <dbReference type="EMBL" id="TVY26895.1"/>
    </source>
</evidence>
<feature type="transmembrane region" description="Helical" evidence="6">
    <location>
        <begin position="461"/>
        <end position="479"/>
    </location>
</feature>
<proteinExistence type="inferred from homology"/>
<dbReference type="GeneID" id="41985067"/>
<feature type="transmembrane region" description="Helical" evidence="6">
    <location>
        <begin position="173"/>
        <end position="192"/>
    </location>
</feature>
<protein>
    <submittedName>
        <fullName evidence="8">General alpha-glucoside permease</fullName>
    </submittedName>
</protein>
<dbReference type="InterPro" id="IPR036259">
    <property type="entry name" value="MFS_trans_sf"/>
</dbReference>
<keyword evidence="9" id="KW-1185">Reference proteome</keyword>
<dbReference type="InterPro" id="IPR005828">
    <property type="entry name" value="MFS_sugar_transport-like"/>
</dbReference>
<dbReference type="Proteomes" id="UP000431533">
    <property type="component" value="Unassembled WGS sequence"/>
</dbReference>
<accession>A0A8H8R3N1</accession>
<organism evidence="8 9">
    <name type="scientific">Lachnellula hyalina</name>
    <dbReference type="NCBI Taxonomy" id="1316788"/>
    <lineage>
        <taxon>Eukaryota</taxon>
        <taxon>Fungi</taxon>
        <taxon>Dikarya</taxon>
        <taxon>Ascomycota</taxon>
        <taxon>Pezizomycotina</taxon>
        <taxon>Leotiomycetes</taxon>
        <taxon>Helotiales</taxon>
        <taxon>Lachnaceae</taxon>
        <taxon>Lachnellula</taxon>
    </lineage>
</organism>
<feature type="transmembrane region" description="Helical" evidence="6">
    <location>
        <begin position="332"/>
        <end position="353"/>
    </location>
</feature>
<dbReference type="RefSeq" id="XP_031005683.1">
    <property type="nucleotide sequence ID" value="XM_031149823.1"/>
</dbReference>
<feature type="transmembrane region" description="Helical" evidence="6">
    <location>
        <begin position="212"/>
        <end position="230"/>
    </location>
</feature>
<dbReference type="SUPFAM" id="SSF103473">
    <property type="entry name" value="MFS general substrate transporter"/>
    <property type="match status" value="1"/>
</dbReference>
<sequence>MEKGQVNYEHIDTIGVETQQEDREVTKWEAVDNRKAIAWTAWAIFVLCLQGFDNQAGGIVVGVREFRKDFGYEFGGDYVLPAKWQSAFSGGPNASAVFGALFAGWLGDLIGRKWAIFLFLCNSFIGVALEYISTTNAVFFAGKMLNGLSLGAFNCLCVAYVSEIAPHVLRGTTTAMCNLSLSIGPLICVILGDAYGDLPNRWAYVKSRDRGIFVAQWGFAAIAIIFCPFIPESPWWLISTGKIEKATKSLGRLGMNTIRAEKQVAYIQYTQMKAKEVTSGVSFLECFRGTNRRRTFLTIAPLTIQALSGVSFISFYGTYYFQLAGNSVHRSFQLSCGAQALSISGNITSWFLIDRIGRRPLIFWGMCSLTVLLLVTGGLATNGSPGALTGTVALILFYNFVFNLVIGAVAYTLIAEIPTTNLRGKSIAISLTIQQTLYTVQLFVLPYIFNPDQANLGAKTSFIFGGLAVICCAYLWFCYPETANRSFQEIEEMFFNKVSARKFKTYVTTSQTEQAVKGVDAI</sequence>
<dbReference type="Pfam" id="PF00083">
    <property type="entry name" value="Sugar_tr"/>
    <property type="match status" value="1"/>
</dbReference>
<keyword evidence="3 6" id="KW-0812">Transmembrane</keyword>
<feature type="transmembrane region" description="Helical" evidence="6">
    <location>
        <begin position="296"/>
        <end position="320"/>
    </location>
</feature>
<dbReference type="PROSITE" id="PS00217">
    <property type="entry name" value="SUGAR_TRANSPORT_2"/>
    <property type="match status" value="1"/>
</dbReference>